<keyword evidence="1" id="KW-1185">Reference proteome</keyword>
<dbReference type="Proteomes" id="UP001652740">
    <property type="component" value="Unplaced"/>
</dbReference>
<accession>A0ABM3MUA9</accession>
<gene>
    <name evidence="2" type="primary">LOC113510988</name>
</gene>
<proteinExistence type="predicted"/>
<dbReference type="Gene3D" id="3.40.630.30">
    <property type="match status" value="1"/>
</dbReference>
<reference evidence="2" key="1">
    <citation type="submission" date="2025-08" db="UniProtKB">
        <authorList>
            <consortium name="RefSeq"/>
        </authorList>
    </citation>
    <scope>IDENTIFICATION</scope>
    <source>
        <tissue evidence="2">Whole larvae</tissue>
    </source>
</reference>
<dbReference type="PANTHER" id="PTHR20905:SF28">
    <property type="entry name" value="GH28833P-RELATED"/>
    <property type="match status" value="1"/>
</dbReference>
<dbReference type="RefSeq" id="XP_052754953.1">
    <property type="nucleotide sequence ID" value="XM_052898993.1"/>
</dbReference>
<evidence type="ECO:0000313" key="2">
    <source>
        <dbReference type="RefSeq" id="XP_052754953.1"/>
    </source>
</evidence>
<dbReference type="GeneID" id="113510988"/>
<dbReference type="InterPro" id="IPR016181">
    <property type="entry name" value="Acyl_CoA_acyltransferase"/>
</dbReference>
<name>A0ABM3MUA9_GALME</name>
<organism evidence="1 2">
    <name type="scientific">Galleria mellonella</name>
    <name type="common">Greater wax moth</name>
    <dbReference type="NCBI Taxonomy" id="7137"/>
    <lineage>
        <taxon>Eukaryota</taxon>
        <taxon>Metazoa</taxon>
        <taxon>Ecdysozoa</taxon>
        <taxon>Arthropoda</taxon>
        <taxon>Hexapoda</taxon>
        <taxon>Insecta</taxon>
        <taxon>Pterygota</taxon>
        <taxon>Neoptera</taxon>
        <taxon>Endopterygota</taxon>
        <taxon>Lepidoptera</taxon>
        <taxon>Glossata</taxon>
        <taxon>Ditrysia</taxon>
        <taxon>Pyraloidea</taxon>
        <taxon>Pyralidae</taxon>
        <taxon>Galleriinae</taxon>
        <taxon>Galleria</taxon>
    </lineage>
</organism>
<protein>
    <submittedName>
        <fullName evidence="2">Uncharacterized protein LOC113510988 isoform X1</fullName>
    </submittedName>
</protein>
<evidence type="ECO:0000313" key="1">
    <source>
        <dbReference type="Proteomes" id="UP001652740"/>
    </source>
</evidence>
<sequence length="271" mass="30200">MESFTTECVYKNSGVITVYFIQGKYRIESLSGATFSGALEVIRVAFCQDESVCIGCEVNENPVAIEELLELCADAALDAVSLVAVEIETGEVVAVAFNKIQVAATDTSERAFFETFAKERCTQGPSRSLVEFMADVDARCNLFEKYAVDCSLEIMFLATKREHRRRKLAQLLCKVALDLAKKLKDGPVSKITLEELGSKYSMLKPRSPTTKYPKICQAIWTSEGTQRIGKNLNFIVHLTVPFKEFMYEGKSYAERIGSVPSFCEVVAKPLY</sequence>
<dbReference type="PANTHER" id="PTHR20905">
    <property type="entry name" value="N-ACETYLTRANSFERASE-RELATED"/>
    <property type="match status" value="1"/>
</dbReference>
<dbReference type="SUPFAM" id="SSF55729">
    <property type="entry name" value="Acyl-CoA N-acyltransferases (Nat)"/>
    <property type="match status" value="1"/>
</dbReference>